<protein>
    <submittedName>
        <fullName evidence="1">Uncharacterized protein</fullName>
    </submittedName>
</protein>
<dbReference type="EMBL" id="CP050315">
    <property type="protein sequence ID" value="QIR16548.1"/>
    <property type="molecule type" value="Genomic_DNA"/>
</dbReference>
<dbReference type="KEGG" id="saes:HBH39_18915"/>
<keyword evidence="2" id="KW-1185">Reference proteome</keyword>
<dbReference type="RefSeq" id="WP_167680376.1">
    <property type="nucleotide sequence ID" value="NZ_CP050315.1"/>
</dbReference>
<proteinExistence type="predicted"/>
<reference evidence="1 2" key="1">
    <citation type="submission" date="2020-03" db="EMBL/GenBank/DDBJ databases">
        <title>Complete genome sequence of Shewanella sp.</title>
        <authorList>
            <person name="Kim Y.-S."/>
            <person name="Kim S.-J."/>
            <person name="Jung H.-K."/>
            <person name="Kim K.-H."/>
        </authorList>
    </citation>
    <scope>NUCLEOTIDE SEQUENCE [LARGE SCALE GENOMIC DNA]</scope>
    <source>
        <strain evidence="1 2">PN3F2</strain>
        <plasmid evidence="1 2">pPN3F2_2</plasmid>
    </source>
</reference>
<accession>A0A6G9QQ51</accession>
<evidence type="ECO:0000313" key="2">
    <source>
        <dbReference type="Proteomes" id="UP000502608"/>
    </source>
</evidence>
<keyword evidence="1" id="KW-0614">Plasmid</keyword>
<dbReference type="Proteomes" id="UP000502608">
    <property type="component" value="Plasmid pPN3F2_2"/>
</dbReference>
<geneLocation type="plasmid" evidence="1 2">
    <name>pPN3F2_2</name>
</geneLocation>
<evidence type="ECO:0000313" key="1">
    <source>
        <dbReference type="EMBL" id="QIR16548.1"/>
    </source>
</evidence>
<gene>
    <name evidence="1" type="ORF">HBH39_18915</name>
</gene>
<dbReference type="AlphaFoldDB" id="A0A6G9QQ51"/>
<name>A0A6G9QQ51_9GAMM</name>
<organism evidence="1 2">
    <name type="scientific">Shewanella aestuarii</name>
    <dbReference type="NCBI Taxonomy" id="1028752"/>
    <lineage>
        <taxon>Bacteria</taxon>
        <taxon>Pseudomonadati</taxon>
        <taxon>Pseudomonadota</taxon>
        <taxon>Gammaproteobacteria</taxon>
        <taxon>Alteromonadales</taxon>
        <taxon>Shewanellaceae</taxon>
        <taxon>Shewanella</taxon>
    </lineage>
</organism>
<sequence length="382" mass="43331">MDYLENEFHDLLVNYQKVAKQFDILEARQYITDEFLKCWDYRHFDVADVFDADCYSMDTVHQLEAFLADSPLQSIAKSRYQELYCGEYAQDSEDRVRITQAYKFIVGQTALSLLLSPEAFAEMYEPNDANDCIFYVATKLNNQICQLGCYFNENSLSIGSISIYPDKTKINCYPSGLSLPNNSYANIPCKMDLGFEPQNSRSPLFYNLSEGLINSIPRSSTLSERFMRSLSKLPNELPLADLALLQQLCTEISQWNKVNFKKLQKLKPQILEACFKGLVDGFDISEINKASAGEKHFITDFLATHASYNDISTITQCALSRFNNQELMTLIADTPLFNLSKISEGLHALSMSEMIDNEISNISIQVDPSNDDADIFGLDKSL</sequence>